<dbReference type="KEGG" id="uam:UABAM_04106"/>
<keyword evidence="2" id="KW-1185">Reference proteome</keyword>
<organism evidence="1 2">
    <name type="scientific">Uabimicrobium amorphum</name>
    <dbReference type="NCBI Taxonomy" id="2596890"/>
    <lineage>
        <taxon>Bacteria</taxon>
        <taxon>Pseudomonadati</taxon>
        <taxon>Planctomycetota</taxon>
        <taxon>Candidatus Uabimicrobiia</taxon>
        <taxon>Candidatus Uabimicrobiales</taxon>
        <taxon>Candidatus Uabimicrobiaceae</taxon>
        <taxon>Candidatus Uabimicrobium</taxon>
    </lineage>
</organism>
<evidence type="ECO:0000313" key="2">
    <source>
        <dbReference type="Proteomes" id="UP000326354"/>
    </source>
</evidence>
<dbReference type="Proteomes" id="UP000326354">
    <property type="component" value="Chromosome"/>
</dbReference>
<dbReference type="EMBL" id="AP019860">
    <property type="protein sequence ID" value="BBM85728.1"/>
    <property type="molecule type" value="Genomic_DNA"/>
</dbReference>
<proteinExistence type="predicted"/>
<evidence type="ECO:0000313" key="1">
    <source>
        <dbReference type="EMBL" id="BBM85728.1"/>
    </source>
</evidence>
<reference evidence="1 2" key="1">
    <citation type="submission" date="2019-08" db="EMBL/GenBank/DDBJ databases">
        <title>Complete genome sequence of Candidatus Uab amorphum.</title>
        <authorList>
            <person name="Shiratori T."/>
            <person name="Suzuki S."/>
            <person name="Kakizawa Y."/>
            <person name="Ishida K."/>
        </authorList>
    </citation>
    <scope>NUCLEOTIDE SEQUENCE [LARGE SCALE GENOMIC DNA]</scope>
    <source>
        <strain evidence="1 2">SRT547</strain>
    </source>
</reference>
<gene>
    <name evidence="1" type="ORF">UABAM_04106</name>
</gene>
<dbReference type="RefSeq" id="WP_151969818.1">
    <property type="nucleotide sequence ID" value="NZ_AP019860.1"/>
</dbReference>
<sequence length="544" mass="63414">MIRDILKTTDQKKRKELFAQLPQKYSYNAAILLLWQYIETGSPDKEALNEILELTHIKPGDENKYISLSTIVTLWPQEFLSLDFALLMDMIIRENPVYKGIEKTMHAALRLKDDKLAIALSEKLPNDSSKSDVLARTAISASRHKGHRQATWFLEQAMVAYKNKPPSTGLENIVDAWENSRLRNRKRMFVAILDLCEKSLSQKQELQRITETVIHSRQQIDKHIYAELILEKALKHNYVFLVDKLLDYVTKYKMLTRVFQRSKQMSHDDKHKIMCKYFFQLATLEENKKKSSQLMAKSREHLRSVHDKSIELQLLMNIIRRLIGIKKANKAYNMIFDVVDCYRKVWRSTNYEHEQKILIGIDFAAFLARIKEYERAGSIFHEVVNIVKDLENDKDRAHMLRLIFEKLLRYTHIKDRLSLLHTVLDILEEIGSDHDKGFALNSLGFESGGMISDLGNFPNERSEELLLRIVEIAKPLNDNDFFIDALAAMAACKLKECAYQTYQNYLRGKSLTVEQVERTAQQLVKVKKKSLAAKLLKSYLMRQE</sequence>
<dbReference type="AlphaFoldDB" id="A0A5S9IPJ2"/>
<accession>A0A5S9IPJ2</accession>
<protein>
    <submittedName>
        <fullName evidence="1">Uncharacterized protein</fullName>
    </submittedName>
</protein>
<name>A0A5S9IPJ2_UABAM</name>
<dbReference type="InterPro" id="IPR011990">
    <property type="entry name" value="TPR-like_helical_dom_sf"/>
</dbReference>
<dbReference type="Gene3D" id="1.25.40.10">
    <property type="entry name" value="Tetratricopeptide repeat domain"/>
    <property type="match status" value="1"/>
</dbReference>